<dbReference type="PANTHER" id="PTHR15154:SF2">
    <property type="entry name" value="HAMARTIN"/>
    <property type="match status" value="1"/>
</dbReference>
<dbReference type="OrthoDB" id="6022054at2759"/>
<dbReference type="Pfam" id="PF04388">
    <property type="entry name" value="Hamartin"/>
    <property type="match status" value="1"/>
</dbReference>
<keyword evidence="1" id="KW-0175">Coiled coil</keyword>
<feature type="coiled-coil region" evidence="1">
    <location>
        <begin position="662"/>
        <end position="811"/>
    </location>
</feature>
<dbReference type="GeneID" id="27665105"/>
<feature type="region of interest" description="Disordered" evidence="2">
    <location>
        <begin position="486"/>
        <end position="543"/>
    </location>
</feature>
<comment type="caution">
    <text evidence="3">The sequence shown here is derived from an EMBL/GenBank/DDBJ whole genome shotgun (WGS) entry which is preliminary data.</text>
</comment>
<feature type="compositionally biased region" description="Polar residues" evidence="2">
    <location>
        <begin position="530"/>
        <end position="543"/>
    </location>
</feature>
<reference evidence="3 4" key="1">
    <citation type="journal article" date="2014" name="BMC Genomics">
        <title>Comparative genomics of the major fungal agents of human and animal Sporotrichosis: Sporothrix schenckii and Sporothrix brasiliensis.</title>
        <authorList>
            <person name="Teixeira M.M."/>
            <person name="de Almeida L.G."/>
            <person name="Kubitschek-Barreira P."/>
            <person name="Alves F.L."/>
            <person name="Kioshima E.S."/>
            <person name="Abadio A.K."/>
            <person name="Fernandes L."/>
            <person name="Derengowski L.S."/>
            <person name="Ferreira K.S."/>
            <person name="Souza R.C."/>
            <person name="Ruiz J.C."/>
            <person name="de Andrade N.C."/>
            <person name="Paes H.C."/>
            <person name="Nicola A.M."/>
            <person name="Albuquerque P."/>
            <person name="Gerber A.L."/>
            <person name="Martins V.P."/>
            <person name="Peconick L.D."/>
            <person name="Neto A.V."/>
            <person name="Chaucanez C.B."/>
            <person name="Silva P.A."/>
            <person name="Cunha O.L."/>
            <person name="de Oliveira F.F."/>
            <person name="dos Santos T.C."/>
            <person name="Barros A.L."/>
            <person name="Soares M.A."/>
            <person name="de Oliveira L.M."/>
            <person name="Marini M.M."/>
            <person name="Villalobos-Duno H."/>
            <person name="Cunha M.M."/>
            <person name="de Hoog S."/>
            <person name="da Silveira J.F."/>
            <person name="Henrissat B."/>
            <person name="Nino-Vega G.A."/>
            <person name="Cisalpino P.S."/>
            <person name="Mora-Montes H.M."/>
            <person name="Almeida S.R."/>
            <person name="Stajich J.E."/>
            <person name="Lopes-Bezerra L.M."/>
            <person name="Vasconcelos A.T."/>
            <person name="Felipe M.S."/>
        </authorList>
    </citation>
    <scope>NUCLEOTIDE SEQUENCE [LARGE SCALE GENOMIC DNA]</scope>
    <source>
        <strain evidence="3 4">1099-18</strain>
    </source>
</reference>
<evidence type="ECO:0000313" key="3">
    <source>
        <dbReference type="EMBL" id="KJR82233.1"/>
    </source>
</evidence>
<reference evidence="3 4" key="2">
    <citation type="journal article" date="2015" name="Eukaryot. Cell">
        <title>Asexual propagation of a virulent clone complex in a human and feline outbreak of sporotrichosis.</title>
        <authorList>
            <person name="Teixeira Mde M."/>
            <person name="Rodrigues A.M."/>
            <person name="Tsui C.K."/>
            <person name="de Almeida L.G."/>
            <person name="Van Diepeningen A.D."/>
            <person name="van den Ende B.G."/>
            <person name="Fernandes G.F."/>
            <person name="Kano R."/>
            <person name="Hamelin R.C."/>
            <person name="Lopes-Bezerra L.M."/>
            <person name="Vasconcelos A.T."/>
            <person name="de Hoog S."/>
            <person name="de Camargo Z.P."/>
            <person name="Felipe M.S."/>
        </authorList>
    </citation>
    <scope>NUCLEOTIDE SEQUENCE [LARGE SCALE GENOMIC DNA]</scope>
    <source>
        <strain evidence="3 4">1099-18</strain>
    </source>
</reference>
<feature type="compositionally biased region" description="Low complexity" evidence="2">
    <location>
        <begin position="967"/>
        <end position="988"/>
    </location>
</feature>
<dbReference type="GO" id="GO:0033596">
    <property type="term" value="C:TSC1-TSC2 complex"/>
    <property type="evidence" value="ECO:0007669"/>
    <property type="project" value="TreeGrafter"/>
</dbReference>
<dbReference type="KEGG" id="ssck:SPSK_02983"/>
<protein>
    <submittedName>
        <fullName evidence="3">Solute carrier family 25 (Mitochondrial carrier protein), member 16</fullName>
    </submittedName>
</protein>
<dbReference type="VEuPathDB" id="FungiDB:SPSK_02983"/>
<dbReference type="InterPro" id="IPR016024">
    <property type="entry name" value="ARM-type_fold"/>
</dbReference>
<organism evidence="3 4">
    <name type="scientific">Sporothrix schenckii 1099-18</name>
    <dbReference type="NCBI Taxonomy" id="1397361"/>
    <lineage>
        <taxon>Eukaryota</taxon>
        <taxon>Fungi</taxon>
        <taxon>Dikarya</taxon>
        <taxon>Ascomycota</taxon>
        <taxon>Pezizomycotina</taxon>
        <taxon>Sordariomycetes</taxon>
        <taxon>Sordariomycetidae</taxon>
        <taxon>Ophiostomatales</taxon>
        <taxon>Ophiostomataceae</taxon>
        <taxon>Sporothrix</taxon>
    </lineage>
</organism>
<dbReference type="GO" id="GO:0051726">
    <property type="term" value="P:regulation of cell cycle"/>
    <property type="evidence" value="ECO:0007669"/>
    <property type="project" value="TreeGrafter"/>
</dbReference>
<feature type="region of interest" description="Disordered" evidence="2">
    <location>
        <begin position="564"/>
        <end position="596"/>
    </location>
</feature>
<sequence length="1054" mass="118176">MSSSGSTRDLHRAIQASLSSPKLPLSDEVIRTLDAYLDKHPDHDQATSDRLHEDLLTTFSQSVHNKQSVHYACFLAILRQLRPAIRSTTYLLQWWEKLIEPVFDHLGDERGPSGEVLSDVGQFLFPDDDDADNDEGNGGAQDTNKEAASYALGLRLLQRWMDVYHIVLTQGYSSGWTKEQPMQEVLLLFGKRKPKEFFHVLNEFFVQKFYRTRSISLLSELIRSQPPHLYLIVKSPLFESLLRCLQNDTSTTVVSLALTCLTMLLPNMPGSIVPYLPTLFNIYARILFWDREQPVADDLGTIASPLEQSSSSQVWEKCTFTPEIDRLAIPHLLGYFNILYGLYPLNFMDYIRKPQRYLRHANAKDTDDVEVQPSEIRDRSEKYRQCHMLHPNFYSLTIESEKTDFGRWMKSATADVVAECVSLHISVDERHALRNDSITQRNLLRDQFPSLSNRSSALPVASDVADEETAPNQFVPNAVRHSASTGLASLSTSSRDPSAIMRRASQGSQPSDIQRRDSTTDSPTLGPLLSMTTSRTDVQDGSDSTRAAKLGIYQSQANDSVQSLSLSHQESIPERLASPSKVSLRQPSLAAPSPLHQLDNVDDVEAGKNAEASEDTLMEMRRQILLSKNDLNFERYMVQQHLAHIGALRRSNVREAVTEAETQRLILANRTLKQRLEEAKKAEAQVKKEAEMSRNMSRNWGDSLASKVKKLSEEHKAWKAEEESLRRELKVAQQESARLLAIVCEMEVRELKAKQDMQMLESAAAEMNKLKEEVKTMEAAKRQRQKLETQLEQTQDEVTHMEGALKLLQMKLEARESDLAQTRTYYQHQVVALSTKLSKALGEGEDPGNSVNISETRAQVDNALAASRAKYMDLQKKYAWLMRRYTLLESKRLELGTSPPYDEPNYGAQSAALSDPELDNTGTQRSHPIAVRGSVGGGTHRHRQRVASDAGLFDAPSPGSTWPAQMSASIGSAVSSPSTVVRRPSTPSGPHPSGEARGESPGSTSPQAERYYGRGGVQNTLRKERKDSKRSDEPGDKRDKKPNLSGIRGIRGLV</sequence>
<evidence type="ECO:0000256" key="1">
    <source>
        <dbReference type="SAM" id="Coils"/>
    </source>
</evidence>
<feature type="compositionally biased region" description="Basic and acidic residues" evidence="2">
    <location>
        <begin position="1021"/>
        <end position="1042"/>
    </location>
</feature>
<proteinExistence type="predicted"/>
<dbReference type="SUPFAM" id="SSF48371">
    <property type="entry name" value="ARM repeat"/>
    <property type="match status" value="1"/>
</dbReference>
<dbReference type="PANTHER" id="PTHR15154">
    <property type="entry name" value="HAMARTIN"/>
    <property type="match status" value="1"/>
</dbReference>
<dbReference type="EMBL" id="AXCR01000010">
    <property type="protein sequence ID" value="KJR82233.1"/>
    <property type="molecule type" value="Genomic_DNA"/>
</dbReference>
<dbReference type="Proteomes" id="UP000033710">
    <property type="component" value="Unassembled WGS sequence"/>
</dbReference>
<name>A0A0F2LXP7_SPOSC</name>
<evidence type="ECO:0000313" key="4">
    <source>
        <dbReference type="Proteomes" id="UP000033710"/>
    </source>
</evidence>
<feature type="region of interest" description="Disordered" evidence="2">
    <location>
        <begin position="895"/>
        <end position="1054"/>
    </location>
</feature>
<dbReference type="GO" id="GO:0032007">
    <property type="term" value="P:negative regulation of TOR signaling"/>
    <property type="evidence" value="ECO:0007669"/>
    <property type="project" value="TreeGrafter"/>
</dbReference>
<gene>
    <name evidence="3" type="ORF">SPSK_02983</name>
</gene>
<accession>A0A0F2LXP7</accession>
<dbReference type="RefSeq" id="XP_016584909.1">
    <property type="nucleotide sequence ID" value="XM_016729828.1"/>
</dbReference>
<evidence type="ECO:0000256" key="2">
    <source>
        <dbReference type="SAM" id="MobiDB-lite"/>
    </source>
</evidence>
<dbReference type="InterPro" id="IPR007483">
    <property type="entry name" value="Hamartin"/>
</dbReference>
<dbReference type="AlphaFoldDB" id="A0A0F2LXP7"/>